<reference evidence="1" key="1">
    <citation type="submission" date="2021-05" db="EMBL/GenBank/DDBJ databases">
        <authorList>
            <person name="Pan Q."/>
            <person name="Jouanno E."/>
            <person name="Zahm M."/>
            <person name="Klopp C."/>
            <person name="Cabau C."/>
            <person name="Louis A."/>
            <person name="Berthelot C."/>
            <person name="Parey E."/>
            <person name="Roest Crollius H."/>
            <person name="Montfort J."/>
            <person name="Robinson-Rechavi M."/>
            <person name="Bouchez O."/>
            <person name="Lampietro C."/>
            <person name="Lopez Roques C."/>
            <person name="Donnadieu C."/>
            <person name="Postlethwait J."/>
            <person name="Bobe J."/>
            <person name="Dillon D."/>
            <person name="Chandos A."/>
            <person name="von Hippel F."/>
            <person name="Guiguen Y."/>
        </authorList>
    </citation>
    <scope>NUCLEOTIDE SEQUENCE</scope>
    <source>
        <strain evidence="1">YG-Jan2019</strain>
    </source>
</reference>
<protein>
    <submittedName>
        <fullName evidence="1">Uncharacterized protein</fullName>
    </submittedName>
</protein>
<evidence type="ECO:0000313" key="1">
    <source>
        <dbReference type="EMBL" id="KAJ8013440.1"/>
    </source>
</evidence>
<accession>A0ACC2HCH3</accession>
<organism evidence="1 2">
    <name type="scientific">Dallia pectoralis</name>
    <name type="common">Alaska blackfish</name>
    <dbReference type="NCBI Taxonomy" id="75939"/>
    <lineage>
        <taxon>Eukaryota</taxon>
        <taxon>Metazoa</taxon>
        <taxon>Chordata</taxon>
        <taxon>Craniata</taxon>
        <taxon>Vertebrata</taxon>
        <taxon>Euteleostomi</taxon>
        <taxon>Actinopterygii</taxon>
        <taxon>Neopterygii</taxon>
        <taxon>Teleostei</taxon>
        <taxon>Protacanthopterygii</taxon>
        <taxon>Esociformes</taxon>
        <taxon>Umbridae</taxon>
        <taxon>Dallia</taxon>
    </lineage>
</organism>
<name>A0ACC2HCH3_DALPE</name>
<proteinExistence type="predicted"/>
<dbReference type="Proteomes" id="UP001157502">
    <property type="component" value="Chromosome 4"/>
</dbReference>
<gene>
    <name evidence="1" type="ORF">DPEC_G00053290</name>
</gene>
<keyword evidence="2" id="KW-1185">Reference proteome</keyword>
<evidence type="ECO:0000313" key="2">
    <source>
        <dbReference type="Proteomes" id="UP001157502"/>
    </source>
</evidence>
<dbReference type="EMBL" id="CM055731">
    <property type="protein sequence ID" value="KAJ8013440.1"/>
    <property type="molecule type" value="Genomic_DNA"/>
</dbReference>
<sequence length="304" mass="34729">MLRYFWIQVDSISTEEMSKYKTNFLQWTVSWLTAVSVSVSYLEVSVNQDILLSCPCSCPIGQQRINLRWQRGEVLLLFQEFNLTTEKGYENRVKLFTNQHKDNCSLLLSQITVADNGIYTCYFYCQALEYESIKLKVVADYTVCMNFFPIQDSVGSNQNGMYQCKAFGGYPIGQIHWKLNGHLLNGDHMDNYQDNSTGLYTLKSSLTIELNKSIDLVCLVKREDRVYHANSSLMCNDGKPEPRNSPKVVLSVGVAVVAVAGFLLVIFLLTRRHHRAIPTMVFFKQQSEKVQDIKLAEPLNADED</sequence>
<comment type="caution">
    <text evidence="1">The sequence shown here is derived from an EMBL/GenBank/DDBJ whole genome shotgun (WGS) entry which is preliminary data.</text>
</comment>